<feature type="chain" id="PRO_5018295935" evidence="2">
    <location>
        <begin position="26"/>
        <end position="277"/>
    </location>
</feature>
<keyword evidence="2" id="KW-0732">Signal</keyword>
<evidence type="ECO:0000313" key="4">
    <source>
        <dbReference type="Proteomes" id="UP000275267"/>
    </source>
</evidence>
<evidence type="ECO:0000256" key="1">
    <source>
        <dbReference type="SAM" id="MobiDB-lite"/>
    </source>
</evidence>
<dbReference type="Proteomes" id="UP000275267">
    <property type="component" value="Unassembled WGS sequence"/>
</dbReference>
<protein>
    <submittedName>
        <fullName evidence="3">Pectin methylesterase</fullName>
    </submittedName>
</protein>
<reference evidence="4" key="1">
    <citation type="journal article" date="2019" name="Nat. Commun.">
        <title>The genome of broomcorn millet.</title>
        <authorList>
            <person name="Zou C."/>
            <person name="Miki D."/>
            <person name="Li D."/>
            <person name="Tang Q."/>
            <person name="Xiao L."/>
            <person name="Rajput S."/>
            <person name="Deng P."/>
            <person name="Jia W."/>
            <person name="Huang R."/>
            <person name="Zhang M."/>
            <person name="Sun Y."/>
            <person name="Hu J."/>
            <person name="Fu X."/>
            <person name="Schnable P.S."/>
            <person name="Li F."/>
            <person name="Zhang H."/>
            <person name="Feng B."/>
            <person name="Zhu X."/>
            <person name="Liu R."/>
            <person name="Schnable J.C."/>
            <person name="Zhu J.-K."/>
            <person name="Zhang H."/>
        </authorList>
    </citation>
    <scope>NUCLEOTIDE SEQUENCE [LARGE SCALE GENOMIC DNA]</scope>
</reference>
<keyword evidence="4" id="KW-1185">Reference proteome</keyword>
<dbReference type="EMBL" id="PQIB02000006">
    <property type="protein sequence ID" value="RLN12193.1"/>
    <property type="molecule type" value="Genomic_DNA"/>
</dbReference>
<dbReference type="AlphaFoldDB" id="A0A3L6RYZ8"/>
<name>A0A3L6RYZ8_PANMI</name>
<evidence type="ECO:0000313" key="3">
    <source>
        <dbReference type="EMBL" id="RLN12193.1"/>
    </source>
</evidence>
<accession>A0A3L6RYZ8</accession>
<feature type="signal peptide" evidence="2">
    <location>
        <begin position="1"/>
        <end position="25"/>
    </location>
</feature>
<proteinExistence type="predicted"/>
<gene>
    <name evidence="3" type="ORF">C2845_PM09G06290</name>
</gene>
<dbReference type="STRING" id="4540.A0A3L6RYZ8"/>
<organism evidence="3 4">
    <name type="scientific">Panicum miliaceum</name>
    <name type="common">Proso millet</name>
    <name type="synonym">Broomcorn millet</name>
    <dbReference type="NCBI Taxonomy" id="4540"/>
    <lineage>
        <taxon>Eukaryota</taxon>
        <taxon>Viridiplantae</taxon>
        <taxon>Streptophyta</taxon>
        <taxon>Embryophyta</taxon>
        <taxon>Tracheophyta</taxon>
        <taxon>Spermatophyta</taxon>
        <taxon>Magnoliopsida</taxon>
        <taxon>Liliopsida</taxon>
        <taxon>Poales</taxon>
        <taxon>Poaceae</taxon>
        <taxon>PACMAD clade</taxon>
        <taxon>Panicoideae</taxon>
        <taxon>Panicodae</taxon>
        <taxon>Paniceae</taxon>
        <taxon>Panicinae</taxon>
        <taxon>Panicum</taxon>
        <taxon>Panicum sect. Panicum</taxon>
    </lineage>
</organism>
<evidence type="ECO:0000256" key="2">
    <source>
        <dbReference type="SAM" id="SignalP"/>
    </source>
</evidence>
<comment type="caution">
    <text evidence="3">The sequence shown here is derived from an EMBL/GenBank/DDBJ whole genome shotgun (WGS) entry which is preliminary data.</text>
</comment>
<sequence length="277" mass="30065">MAAALSPPFLLLAVLLLTTAGTIQCHGHNRHHHQTDGTRRPNKAAAADARPPADTADHAICQKTPHPVSCLVAVASHLNAVAGASAKEAEASAVSVQLLPPNVLSVVVASLRGATSALSLWSWERLCAPRDACMNCMGMRGVRKSDMSDDVTKQQPQPTSSATLWCTTSLGRTTWNARHSLTGHGNAKTFSARLWAGQRQGWPLGHAALQFLERQNEKMGRTLTREGAEHANWRLERSKAIRSASQRLIRWSARRVFSDVGIHKVLRALGSHMSELH</sequence>
<feature type="region of interest" description="Disordered" evidence="1">
    <location>
        <begin position="27"/>
        <end position="51"/>
    </location>
</feature>